<dbReference type="AlphaFoldDB" id="A0AA37V2F2"/>
<gene>
    <name evidence="1" type="ORF">rosag_42280</name>
</gene>
<reference evidence="1" key="1">
    <citation type="submission" date="2022-08" db="EMBL/GenBank/DDBJ databases">
        <title>Draft genome sequencing of Roseisolibacter agri AW1220.</title>
        <authorList>
            <person name="Tobiishi Y."/>
            <person name="Tonouchi A."/>
        </authorList>
    </citation>
    <scope>NUCLEOTIDE SEQUENCE</scope>
    <source>
        <strain evidence="1">AW1220</strain>
    </source>
</reference>
<dbReference type="EMBL" id="BRXS01000006">
    <property type="protein sequence ID" value="GLC27715.1"/>
    <property type="molecule type" value="Genomic_DNA"/>
</dbReference>
<protein>
    <submittedName>
        <fullName evidence="1">Uncharacterized protein</fullName>
    </submittedName>
</protein>
<accession>A0AA37V2F2</accession>
<organism evidence="1 2">
    <name type="scientific">Roseisolibacter agri</name>
    <dbReference type="NCBI Taxonomy" id="2014610"/>
    <lineage>
        <taxon>Bacteria</taxon>
        <taxon>Pseudomonadati</taxon>
        <taxon>Gemmatimonadota</taxon>
        <taxon>Gemmatimonadia</taxon>
        <taxon>Gemmatimonadales</taxon>
        <taxon>Gemmatimonadaceae</taxon>
        <taxon>Roseisolibacter</taxon>
    </lineage>
</organism>
<keyword evidence="2" id="KW-1185">Reference proteome</keyword>
<evidence type="ECO:0000313" key="2">
    <source>
        <dbReference type="Proteomes" id="UP001161325"/>
    </source>
</evidence>
<proteinExistence type="predicted"/>
<comment type="caution">
    <text evidence="1">The sequence shown here is derived from an EMBL/GenBank/DDBJ whole genome shotgun (WGS) entry which is preliminary data.</text>
</comment>
<dbReference type="RefSeq" id="WP_284352148.1">
    <property type="nucleotide sequence ID" value="NZ_BRXS01000006.1"/>
</dbReference>
<dbReference type="Proteomes" id="UP001161325">
    <property type="component" value="Unassembled WGS sequence"/>
</dbReference>
<sequence>MPPPPAQFELFPERVLIEVLDAQRVGGARTRVRGVWRVHFGSEAKAHRVWHDRHGWYCEEHGPHCRAVPAVRPEA</sequence>
<name>A0AA37V2F2_9BACT</name>
<evidence type="ECO:0000313" key="1">
    <source>
        <dbReference type="EMBL" id="GLC27715.1"/>
    </source>
</evidence>